<organism evidence="1 2">
    <name type="scientific">Microbacterium hydrocarbonoxydans</name>
    <dbReference type="NCBI Taxonomy" id="273678"/>
    <lineage>
        <taxon>Bacteria</taxon>
        <taxon>Bacillati</taxon>
        <taxon>Actinomycetota</taxon>
        <taxon>Actinomycetes</taxon>
        <taxon>Micrococcales</taxon>
        <taxon>Microbacteriaceae</taxon>
        <taxon>Microbacterium</taxon>
    </lineage>
</organism>
<comment type="caution">
    <text evidence="1">The sequence shown here is derived from an EMBL/GenBank/DDBJ whole genome shotgun (WGS) entry which is preliminary data.</text>
</comment>
<reference evidence="1 2" key="1">
    <citation type="submission" date="2015-02" db="EMBL/GenBank/DDBJ databases">
        <title>Draft genome sequences of ten Microbacterium spp. with emphasis on heavy metal contaminated environments.</title>
        <authorList>
            <person name="Corretto E."/>
        </authorList>
    </citation>
    <scope>NUCLEOTIDE SEQUENCE [LARGE SCALE GENOMIC DNA]</scope>
    <source>
        <strain evidence="1 2">SA35</strain>
    </source>
</reference>
<evidence type="ECO:0000313" key="2">
    <source>
        <dbReference type="Proteomes" id="UP000033900"/>
    </source>
</evidence>
<dbReference type="EMBL" id="JYJB01000006">
    <property type="protein sequence ID" value="KJL48751.1"/>
    <property type="molecule type" value="Genomic_DNA"/>
</dbReference>
<sequence length="154" mass="17356">MPHHRGMTDATTPLKDRPLETGEDLRSLIELLLDRASRRQMWLMFIDDRGCLGDPLMPMDDYPDDPTVMTRTDDLGEVDHATLLMHRIGMLREMTGNAAVVLVWERLGSSVVGVEDREWSRAMLDAAAALDVPLRAQFVLHNRGVRALHLGDLT</sequence>
<dbReference type="AlphaFoldDB" id="A0A0M2HPZ6"/>
<name>A0A0M2HPZ6_9MICO</name>
<keyword evidence="2" id="KW-1185">Reference proteome</keyword>
<proteinExistence type="predicted"/>
<evidence type="ECO:0000313" key="1">
    <source>
        <dbReference type="EMBL" id="KJL48751.1"/>
    </source>
</evidence>
<protein>
    <recommendedName>
        <fullName evidence="3">RadC-like JAB domain-containing protein</fullName>
    </recommendedName>
</protein>
<dbReference type="Proteomes" id="UP000033900">
    <property type="component" value="Unassembled WGS sequence"/>
</dbReference>
<dbReference type="PATRIC" id="fig|273678.4.peg.914"/>
<gene>
    <name evidence="1" type="ORF">RS84_00918</name>
</gene>
<accession>A0A0M2HPZ6</accession>
<evidence type="ECO:0008006" key="3">
    <source>
        <dbReference type="Google" id="ProtNLM"/>
    </source>
</evidence>